<dbReference type="InterPro" id="IPR036291">
    <property type="entry name" value="NAD(P)-bd_dom_sf"/>
</dbReference>
<dbReference type="AlphaFoldDB" id="W2S2A9"/>
<evidence type="ECO:0000256" key="2">
    <source>
        <dbReference type="ARBA" id="ARBA00023445"/>
    </source>
</evidence>
<evidence type="ECO:0000313" key="5">
    <source>
        <dbReference type="Proteomes" id="UP000030752"/>
    </source>
</evidence>
<dbReference type="GeneID" id="19969304"/>
<accession>W2S2A9</accession>
<dbReference type="STRING" id="1220924.W2S2A9"/>
<dbReference type="RefSeq" id="XP_008714543.1">
    <property type="nucleotide sequence ID" value="XM_008716321.1"/>
</dbReference>
<comment type="similarity">
    <text evidence="2">Belongs to the NAD(P)-dependent epimerase/dehydratase family. Dihydroflavonol-4-reductase subfamily.</text>
</comment>
<dbReference type="eggNOG" id="KOG1502">
    <property type="taxonomic scope" value="Eukaryota"/>
</dbReference>
<feature type="domain" description="3-beta hydroxysteroid dehydrogenase/isomerase" evidence="3">
    <location>
        <begin position="10"/>
        <end position="229"/>
    </location>
</feature>
<dbReference type="Proteomes" id="UP000030752">
    <property type="component" value="Unassembled WGS sequence"/>
</dbReference>
<dbReference type="InterPro" id="IPR002225">
    <property type="entry name" value="3Beta_OHSteriod_DH/Estase"/>
</dbReference>
<protein>
    <recommendedName>
        <fullName evidence="3">3-beta hydroxysteroid dehydrogenase/isomerase domain-containing protein</fullName>
    </recommendedName>
</protein>
<dbReference type="Gene3D" id="3.40.50.720">
    <property type="entry name" value="NAD(P)-binding Rossmann-like Domain"/>
    <property type="match status" value="1"/>
</dbReference>
<sequence length="340" mass="37815">MKSYNYSYVLVTGATGFIGAHVLDDLLSREGIRVRIAVRSQAKGDALRQARSQRATDIDIVLIEDFKEASASLDRAVEGVDGIIHVASPFTYDIQDNKRDLVLPAINGIKTLLQSAAKIDSVKRIVITSSFAAVVDIERKAPPAFEYTSRDWNPQTYEESIDHKSTPVVAYRGSKKFAELAAWEFVEEQKPHFDIVTLCPPMTFGPPVHPMTDVSQLNESNATLWQVAKGELPVARVPFWIDGRDLARAHVEALLRPEAGNKRYTVAAPERFSYQIVADIIRAQFAWAKESHAKQEIDRSHSLDGHTAAKELGLTYRSFEETVVQTIQQIIEIGGLSAPE</sequence>
<dbReference type="HOGENOM" id="CLU_007383_9_2_1"/>
<keyword evidence="1" id="KW-0560">Oxidoreductase</keyword>
<evidence type="ECO:0000313" key="4">
    <source>
        <dbReference type="EMBL" id="ETN42807.1"/>
    </source>
</evidence>
<evidence type="ECO:0000256" key="1">
    <source>
        <dbReference type="ARBA" id="ARBA00023002"/>
    </source>
</evidence>
<keyword evidence="5" id="KW-1185">Reference proteome</keyword>
<name>W2S2A9_CYPE1</name>
<evidence type="ECO:0000259" key="3">
    <source>
        <dbReference type="Pfam" id="PF01073"/>
    </source>
</evidence>
<dbReference type="GO" id="GO:0016616">
    <property type="term" value="F:oxidoreductase activity, acting on the CH-OH group of donors, NAD or NADP as acceptor"/>
    <property type="evidence" value="ECO:0007669"/>
    <property type="project" value="InterPro"/>
</dbReference>
<dbReference type="PANTHER" id="PTHR10366">
    <property type="entry name" value="NAD DEPENDENT EPIMERASE/DEHYDRATASE"/>
    <property type="match status" value="1"/>
</dbReference>
<gene>
    <name evidence="4" type="ORF">HMPREF1541_01965</name>
</gene>
<dbReference type="GO" id="GO:0006694">
    <property type="term" value="P:steroid biosynthetic process"/>
    <property type="evidence" value="ECO:0007669"/>
    <property type="project" value="InterPro"/>
</dbReference>
<reference evidence="4 5" key="1">
    <citation type="submission" date="2013-03" db="EMBL/GenBank/DDBJ databases">
        <title>The Genome Sequence of Phialophora europaea CBS 101466.</title>
        <authorList>
            <consortium name="The Broad Institute Genomics Platform"/>
            <person name="Cuomo C."/>
            <person name="de Hoog S."/>
            <person name="Gorbushina A."/>
            <person name="Walker B."/>
            <person name="Young S.K."/>
            <person name="Zeng Q."/>
            <person name="Gargeya S."/>
            <person name="Fitzgerald M."/>
            <person name="Haas B."/>
            <person name="Abouelleil A."/>
            <person name="Allen A.W."/>
            <person name="Alvarado L."/>
            <person name="Arachchi H.M."/>
            <person name="Berlin A.M."/>
            <person name="Chapman S.B."/>
            <person name="Gainer-Dewar J."/>
            <person name="Goldberg J."/>
            <person name="Griggs A."/>
            <person name="Gujja S."/>
            <person name="Hansen M."/>
            <person name="Howarth C."/>
            <person name="Imamovic A."/>
            <person name="Ireland A."/>
            <person name="Larimer J."/>
            <person name="McCowan C."/>
            <person name="Murphy C."/>
            <person name="Pearson M."/>
            <person name="Poon T.W."/>
            <person name="Priest M."/>
            <person name="Roberts A."/>
            <person name="Saif S."/>
            <person name="Shea T."/>
            <person name="Sisk P."/>
            <person name="Sykes S."/>
            <person name="Wortman J."/>
            <person name="Nusbaum C."/>
            <person name="Birren B."/>
        </authorList>
    </citation>
    <scope>NUCLEOTIDE SEQUENCE [LARGE SCALE GENOMIC DNA]</scope>
    <source>
        <strain evidence="4 5">CBS 101466</strain>
    </source>
</reference>
<dbReference type="InParanoid" id="W2S2A9"/>
<proteinExistence type="inferred from homology"/>
<organism evidence="4 5">
    <name type="scientific">Cyphellophora europaea (strain CBS 101466)</name>
    <name type="common">Phialophora europaea</name>
    <dbReference type="NCBI Taxonomy" id="1220924"/>
    <lineage>
        <taxon>Eukaryota</taxon>
        <taxon>Fungi</taxon>
        <taxon>Dikarya</taxon>
        <taxon>Ascomycota</taxon>
        <taxon>Pezizomycotina</taxon>
        <taxon>Eurotiomycetes</taxon>
        <taxon>Chaetothyriomycetidae</taxon>
        <taxon>Chaetothyriales</taxon>
        <taxon>Cyphellophoraceae</taxon>
        <taxon>Cyphellophora</taxon>
    </lineage>
</organism>
<dbReference type="VEuPathDB" id="FungiDB:HMPREF1541_01965"/>
<dbReference type="EMBL" id="KB822718">
    <property type="protein sequence ID" value="ETN42807.1"/>
    <property type="molecule type" value="Genomic_DNA"/>
</dbReference>
<dbReference type="PANTHER" id="PTHR10366:SF579">
    <property type="entry name" value="3-BETA HYDROXYSTEROID DEHYDROGENASE_ISOMERASE FAMILY PROTEIN (AFU_ORTHOLOGUE AFUA_3G02250)"/>
    <property type="match status" value="1"/>
</dbReference>
<dbReference type="Pfam" id="PF01073">
    <property type="entry name" value="3Beta_HSD"/>
    <property type="match status" value="1"/>
</dbReference>
<dbReference type="CDD" id="cd05227">
    <property type="entry name" value="AR_SDR_e"/>
    <property type="match status" value="1"/>
</dbReference>
<dbReference type="SUPFAM" id="SSF51735">
    <property type="entry name" value="NAD(P)-binding Rossmann-fold domains"/>
    <property type="match status" value="1"/>
</dbReference>
<dbReference type="OrthoDB" id="2735536at2759"/>
<dbReference type="InterPro" id="IPR050425">
    <property type="entry name" value="NAD(P)_dehydrat-like"/>
</dbReference>